<dbReference type="GO" id="GO:0022857">
    <property type="term" value="F:transmembrane transporter activity"/>
    <property type="evidence" value="ECO:0007669"/>
    <property type="project" value="InterPro"/>
</dbReference>
<dbReference type="PANTHER" id="PTHR23513:SF11">
    <property type="entry name" value="STAPHYLOFERRIN A TRANSPORTER"/>
    <property type="match status" value="1"/>
</dbReference>
<gene>
    <name evidence="8" type="ORF">FH607_016740</name>
</gene>
<keyword evidence="3 7" id="KW-0812">Transmembrane</keyword>
<feature type="transmembrane region" description="Helical" evidence="7">
    <location>
        <begin position="272"/>
        <end position="289"/>
    </location>
</feature>
<keyword evidence="9" id="KW-1185">Reference proteome</keyword>
<organism evidence="8 9">
    <name type="scientific">Streptomyces mimosae</name>
    <dbReference type="NCBI Taxonomy" id="2586635"/>
    <lineage>
        <taxon>Bacteria</taxon>
        <taxon>Bacillati</taxon>
        <taxon>Actinomycetota</taxon>
        <taxon>Actinomycetes</taxon>
        <taxon>Kitasatosporales</taxon>
        <taxon>Streptomycetaceae</taxon>
        <taxon>Streptomyces</taxon>
    </lineage>
</organism>
<evidence type="ECO:0000256" key="7">
    <source>
        <dbReference type="SAM" id="Phobius"/>
    </source>
</evidence>
<dbReference type="InterPro" id="IPR011701">
    <property type="entry name" value="MFS"/>
</dbReference>
<feature type="transmembrane region" description="Helical" evidence="7">
    <location>
        <begin position="395"/>
        <end position="414"/>
    </location>
</feature>
<evidence type="ECO:0000256" key="4">
    <source>
        <dbReference type="ARBA" id="ARBA00022989"/>
    </source>
</evidence>
<dbReference type="CDD" id="cd06173">
    <property type="entry name" value="MFS_MefA_like"/>
    <property type="match status" value="1"/>
</dbReference>
<keyword evidence="5 7" id="KW-0472">Membrane</keyword>
<feature type="transmembrane region" description="Helical" evidence="7">
    <location>
        <begin position="339"/>
        <end position="358"/>
    </location>
</feature>
<evidence type="ECO:0000256" key="5">
    <source>
        <dbReference type="ARBA" id="ARBA00023136"/>
    </source>
</evidence>
<feature type="transmembrane region" description="Helical" evidence="7">
    <location>
        <begin position="426"/>
        <end position="444"/>
    </location>
</feature>
<comment type="subcellular location">
    <subcellularLocation>
        <location evidence="1">Cell membrane</location>
        <topology evidence="1">Multi-pass membrane protein</topology>
    </subcellularLocation>
</comment>
<dbReference type="GO" id="GO:0005886">
    <property type="term" value="C:plasma membrane"/>
    <property type="evidence" value="ECO:0007669"/>
    <property type="project" value="UniProtKB-SubCell"/>
</dbReference>
<dbReference type="SUPFAM" id="SSF103473">
    <property type="entry name" value="MFS general substrate transporter"/>
    <property type="match status" value="1"/>
</dbReference>
<dbReference type="Proteomes" id="UP000314251">
    <property type="component" value="Unassembled WGS sequence"/>
</dbReference>
<reference evidence="8" key="1">
    <citation type="submission" date="2019-10" db="EMBL/GenBank/DDBJ databases">
        <title>Nonomuraea sp. nov., isolated from Phyllanthus amarus.</title>
        <authorList>
            <person name="Klykleung N."/>
            <person name="Tanasupawat S."/>
        </authorList>
    </citation>
    <scope>NUCLEOTIDE SEQUENCE [LARGE SCALE GENOMIC DNA]</scope>
    <source>
        <strain evidence="8">3MP-10</strain>
    </source>
</reference>
<dbReference type="Pfam" id="PF07690">
    <property type="entry name" value="MFS_1"/>
    <property type="match status" value="1"/>
</dbReference>
<comment type="caution">
    <text evidence="8">The sequence shown here is derived from an EMBL/GenBank/DDBJ whole genome shotgun (WGS) entry which is preliminary data.</text>
</comment>
<feature type="transmembrane region" description="Helical" evidence="7">
    <location>
        <begin position="99"/>
        <end position="123"/>
    </location>
</feature>
<protein>
    <submittedName>
        <fullName evidence="8">MFS transporter</fullName>
    </submittedName>
</protein>
<dbReference type="Gene3D" id="1.20.1250.20">
    <property type="entry name" value="MFS general substrate transporter like domains"/>
    <property type="match status" value="1"/>
</dbReference>
<keyword evidence="2" id="KW-1003">Cell membrane</keyword>
<sequence>MSTPSPGRPEAHETKPPPAPPAGGVGPPGEAPPAGGVASPNGTALGGAASDGVASSPEPALWSRNFALFFAARTVAKLGDLMLPVALAAGLVAQGGGAGAVGAAMASFTASFAGLVIFGGVFADRFDTRRLMIGADLVRVVTQSGLALLFATGHAALWAICLLGVVNGVCAAAFQPGVASTVPLIARDVQAANATVRTSESGMAVLGPAAAGVLIGLTSAGGVFAVHAATYLVSALCLLALRLPERPGAREAPAAFRADLAEGWREFLARPWMWGVILVWMLFMCAAWGPSVPLAATEIITGHGERAYGLVNSALGVGMVLGGLAALRFRPTRPLRAGAIALFGFAPHPVAVGLGLSVPLIVGASVVAGAALAFWGVMWATTVQTQVPGAVLNRIHAYEVAGSLVMLPVGQALAGPAAGLFGPGEVLLAGGATTLLVCALMLVASPVRTLRRREPHPAERRAQPRQ</sequence>
<dbReference type="InterPro" id="IPR036259">
    <property type="entry name" value="MFS_trans_sf"/>
</dbReference>
<dbReference type="PANTHER" id="PTHR23513">
    <property type="entry name" value="INTEGRAL MEMBRANE EFFLUX PROTEIN-RELATED"/>
    <property type="match status" value="1"/>
</dbReference>
<evidence type="ECO:0000313" key="8">
    <source>
        <dbReference type="EMBL" id="KAB8164281.1"/>
    </source>
</evidence>
<dbReference type="AlphaFoldDB" id="A0A5N6A6I5"/>
<keyword evidence="4 7" id="KW-1133">Transmembrane helix</keyword>
<proteinExistence type="predicted"/>
<evidence type="ECO:0000256" key="6">
    <source>
        <dbReference type="SAM" id="MobiDB-lite"/>
    </source>
</evidence>
<evidence type="ECO:0000256" key="2">
    <source>
        <dbReference type="ARBA" id="ARBA00022475"/>
    </source>
</evidence>
<dbReference type="EMBL" id="VDLY02000010">
    <property type="protein sequence ID" value="KAB8164281.1"/>
    <property type="molecule type" value="Genomic_DNA"/>
</dbReference>
<evidence type="ECO:0000256" key="3">
    <source>
        <dbReference type="ARBA" id="ARBA00022692"/>
    </source>
</evidence>
<name>A0A5N6A6I5_9ACTN</name>
<feature type="transmembrane region" description="Helical" evidence="7">
    <location>
        <begin position="209"/>
        <end position="241"/>
    </location>
</feature>
<accession>A0A5N6A6I5</accession>
<feature type="transmembrane region" description="Helical" evidence="7">
    <location>
        <begin position="74"/>
        <end position="93"/>
    </location>
</feature>
<evidence type="ECO:0000256" key="1">
    <source>
        <dbReference type="ARBA" id="ARBA00004651"/>
    </source>
</evidence>
<dbReference type="OrthoDB" id="4528313at2"/>
<feature type="transmembrane region" description="Helical" evidence="7">
    <location>
        <begin position="144"/>
        <end position="174"/>
    </location>
</feature>
<evidence type="ECO:0000313" key="9">
    <source>
        <dbReference type="Proteomes" id="UP000314251"/>
    </source>
</evidence>
<feature type="transmembrane region" description="Helical" evidence="7">
    <location>
        <begin position="364"/>
        <end position="383"/>
    </location>
</feature>
<feature type="transmembrane region" description="Helical" evidence="7">
    <location>
        <begin position="309"/>
        <end position="327"/>
    </location>
</feature>
<feature type="region of interest" description="Disordered" evidence="6">
    <location>
        <begin position="1"/>
        <end position="51"/>
    </location>
</feature>